<keyword evidence="2" id="KW-1185">Reference proteome</keyword>
<comment type="caution">
    <text evidence="1">The sequence shown here is derived from an EMBL/GenBank/DDBJ whole genome shotgun (WGS) entry which is preliminary data.</text>
</comment>
<dbReference type="Proteomes" id="UP000001861">
    <property type="component" value="Unassembled WGS sequence"/>
</dbReference>
<evidence type="ECO:0000313" key="2">
    <source>
        <dbReference type="Proteomes" id="UP000001861"/>
    </source>
</evidence>
<protein>
    <submittedName>
        <fullName evidence="1">Uncharacterized protein</fullName>
    </submittedName>
</protein>
<dbReference type="AlphaFoldDB" id="D6RLW6"/>
<organism evidence="1 2">
    <name type="scientific">Coprinopsis cinerea (strain Okayama-7 / 130 / ATCC MYA-4618 / FGSC 9003)</name>
    <name type="common">Inky cap fungus</name>
    <name type="synonym">Hormographiella aspergillata</name>
    <dbReference type="NCBI Taxonomy" id="240176"/>
    <lineage>
        <taxon>Eukaryota</taxon>
        <taxon>Fungi</taxon>
        <taxon>Dikarya</taxon>
        <taxon>Basidiomycota</taxon>
        <taxon>Agaricomycotina</taxon>
        <taxon>Agaricomycetes</taxon>
        <taxon>Agaricomycetidae</taxon>
        <taxon>Agaricales</taxon>
        <taxon>Agaricineae</taxon>
        <taxon>Psathyrellaceae</taxon>
        <taxon>Coprinopsis</taxon>
    </lineage>
</organism>
<dbReference type="KEGG" id="cci:CC1G_14506"/>
<proteinExistence type="predicted"/>
<sequence>MSVNAASVRPFYYREYIRSGLKDNQRFRSWFDNTRGDVPCRTGPCRRFPENCLENVNYEWRSCRRCMRKRRICSFAEEYLHYLRSCADQELTQSFINEGLPTDDPLDRRVAQGTLDEYRQCYANLADRLERVSRVLRDINVESARMRERIGLAGSFEDEDNRESIMQFVRVSETLSSAAYIQDILWLEHFELGHPDV</sequence>
<name>D6RLW6_COPC7</name>
<evidence type="ECO:0000313" key="1">
    <source>
        <dbReference type="EMBL" id="EFI28014.1"/>
    </source>
</evidence>
<gene>
    <name evidence="1" type="ORF">CC1G_14506</name>
</gene>
<dbReference type="RefSeq" id="XP_002911508.1">
    <property type="nucleotide sequence ID" value="XM_002911462.1"/>
</dbReference>
<reference evidence="1 2" key="1">
    <citation type="journal article" date="2010" name="Proc. Natl. Acad. Sci. U.S.A.">
        <title>Insights into evolution of multicellular fungi from the assembled chromosomes of the mushroom Coprinopsis cinerea (Coprinus cinereus).</title>
        <authorList>
            <person name="Stajich J.E."/>
            <person name="Wilke S.K."/>
            <person name="Ahren D."/>
            <person name="Au C.H."/>
            <person name="Birren B.W."/>
            <person name="Borodovsky M."/>
            <person name="Burns C."/>
            <person name="Canback B."/>
            <person name="Casselton L.A."/>
            <person name="Cheng C.K."/>
            <person name="Deng J."/>
            <person name="Dietrich F.S."/>
            <person name="Fargo D.C."/>
            <person name="Farman M.L."/>
            <person name="Gathman A.C."/>
            <person name="Goldberg J."/>
            <person name="Guigo R."/>
            <person name="Hoegger P.J."/>
            <person name="Hooker J.B."/>
            <person name="Huggins A."/>
            <person name="James T.Y."/>
            <person name="Kamada T."/>
            <person name="Kilaru S."/>
            <person name="Kodira C."/>
            <person name="Kues U."/>
            <person name="Kupfer D."/>
            <person name="Kwan H.S."/>
            <person name="Lomsadze A."/>
            <person name="Li W."/>
            <person name="Lilly W.W."/>
            <person name="Ma L.J."/>
            <person name="Mackey A.J."/>
            <person name="Manning G."/>
            <person name="Martin F."/>
            <person name="Muraguchi H."/>
            <person name="Natvig D.O."/>
            <person name="Palmerini H."/>
            <person name="Ramesh M.A."/>
            <person name="Rehmeyer C.J."/>
            <person name="Roe B.A."/>
            <person name="Shenoy N."/>
            <person name="Stanke M."/>
            <person name="Ter-Hovhannisyan V."/>
            <person name="Tunlid A."/>
            <person name="Velagapudi R."/>
            <person name="Vision T.J."/>
            <person name="Zeng Q."/>
            <person name="Zolan M.E."/>
            <person name="Pukkila P.J."/>
        </authorList>
    </citation>
    <scope>NUCLEOTIDE SEQUENCE [LARGE SCALE GENOMIC DNA]</scope>
    <source>
        <strain evidence="2">Okayama-7 / 130 / ATCC MYA-4618 / FGSC 9003</strain>
    </source>
</reference>
<dbReference type="GeneID" id="9378738"/>
<dbReference type="EMBL" id="AACS02000004">
    <property type="protein sequence ID" value="EFI28014.1"/>
    <property type="molecule type" value="Genomic_DNA"/>
</dbReference>
<dbReference type="InParanoid" id="D6RLW6"/>
<dbReference type="VEuPathDB" id="FungiDB:CC1G_14506"/>
<accession>D6RLW6</accession>
<dbReference type="HOGENOM" id="CLU_1384097_0_0_1"/>